<dbReference type="Pfam" id="PF11236">
    <property type="entry name" value="DUF3037"/>
    <property type="match status" value="1"/>
</dbReference>
<dbReference type="Proteomes" id="UP000295793">
    <property type="component" value="Unassembled WGS sequence"/>
</dbReference>
<dbReference type="OrthoDB" id="8851633at2"/>
<evidence type="ECO:0000313" key="1">
    <source>
        <dbReference type="EMBL" id="TCS36139.1"/>
    </source>
</evidence>
<proteinExistence type="predicted"/>
<reference evidence="1 2" key="1">
    <citation type="submission" date="2019-03" db="EMBL/GenBank/DDBJ databases">
        <title>Genomic Encyclopedia of Archaeal and Bacterial Type Strains, Phase II (KMG-II): from individual species to whole genera.</title>
        <authorList>
            <person name="Goeker M."/>
        </authorList>
    </citation>
    <scope>NUCLEOTIDE SEQUENCE [LARGE SCALE GENOMIC DNA]</scope>
    <source>
        <strain evidence="1 2">DSM 15388</strain>
    </source>
</reference>
<name>A0A4R3HXI3_9GAMM</name>
<evidence type="ECO:0000313" key="2">
    <source>
        <dbReference type="Proteomes" id="UP000295793"/>
    </source>
</evidence>
<comment type="caution">
    <text evidence="1">The sequence shown here is derived from an EMBL/GenBank/DDBJ whole genome shotgun (WGS) entry which is preliminary data.</text>
</comment>
<keyword evidence="2" id="KW-1185">Reference proteome</keyword>
<dbReference type="RefSeq" id="WP_132704011.1">
    <property type="nucleotide sequence ID" value="NZ_SLZR01000027.1"/>
</dbReference>
<organism evidence="1 2">
    <name type="scientific">Reinekea marinisedimentorum</name>
    <dbReference type="NCBI Taxonomy" id="230495"/>
    <lineage>
        <taxon>Bacteria</taxon>
        <taxon>Pseudomonadati</taxon>
        <taxon>Pseudomonadota</taxon>
        <taxon>Gammaproteobacteria</taxon>
        <taxon>Oceanospirillales</taxon>
        <taxon>Saccharospirillaceae</taxon>
        <taxon>Reinekea</taxon>
    </lineage>
</organism>
<sequence length="268" mass="30915">MKKRVIRYAVIRFQPYPETGEFANIGVIAIDPLAGQFQFKLEDRRSQRVTDFFHNLDGSFYRGTVRRIKHELEARRTAVANFNAKAIEVFEDLVMPKSNLFQFEQASALKATNLDIAIESLYGQFVGHKFAKKKSYEEQLRNKVKLQLDYLELKRPFGPYDLLGPGGIKTRFEFVQQGNNKPEKIIKPFGFNGADPSKLNDHTFIAYKYLSNARLAGINKQDLLIPVDVVIESEPMEEAWTFLRPNLEKFGELVKAKDTEKIDEFARQ</sequence>
<dbReference type="InterPro" id="IPR021398">
    <property type="entry name" value="DUF3037"/>
</dbReference>
<dbReference type="EMBL" id="SLZR01000027">
    <property type="protein sequence ID" value="TCS36139.1"/>
    <property type="molecule type" value="Genomic_DNA"/>
</dbReference>
<dbReference type="AlphaFoldDB" id="A0A4R3HXI3"/>
<evidence type="ECO:0008006" key="3">
    <source>
        <dbReference type="Google" id="ProtNLM"/>
    </source>
</evidence>
<gene>
    <name evidence="1" type="ORF">BCF53_12721</name>
</gene>
<accession>A0A4R3HXI3</accession>
<protein>
    <recommendedName>
        <fullName evidence="3">DUF3037 family protein</fullName>
    </recommendedName>
</protein>